<protein>
    <recommendedName>
        <fullName evidence="3">Transposable element</fullName>
    </recommendedName>
</protein>
<keyword evidence="2" id="KW-1185">Reference proteome</keyword>
<comment type="caution">
    <text evidence="1">The sequence shown here is derived from an EMBL/GenBank/DDBJ whole genome shotgun (WGS) entry which is preliminary data.</text>
</comment>
<reference evidence="1 2" key="1">
    <citation type="submission" date="2015-07" db="EMBL/GenBank/DDBJ databases">
        <title>The genome of Pseudoloma neurophilia, a relevant intracellular parasite of the zebrafish.</title>
        <authorList>
            <person name="Ndikumana S."/>
            <person name="Pelin A."/>
            <person name="Sanders J."/>
            <person name="Corradi N."/>
        </authorList>
    </citation>
    <scope>NUCLEOTIDE SEQUENCE [LARGE SCALE GENOMIC DNA]</scope>
    <source>
        <strain evidence="1 2">MK1</strain>
    </source>
</reference>
<organism evidence="1 2">
    <name type="scientific">Pseudoloma neurophilia</name>
    <dbReference type="NCBI Taxonomy" id="146866"/>
    <lineage>
        <taxon>Eukaryota</taxon>
        <taxon>Fungi</taxon>
        <taxon>Fungi incertae sedis</taxon>
        <taxon>Microsporidia</taxon>
        <taxon>Pseudoloma</taxon>
    </lineage>
</organism>
<evidence type="ECO:0000313" key="2">
    <source>
        <dbReference type="Proteomes" id="UP000051530"/>
    </source>
</evidence>
<dbReference type="AlphaFoldDB" id="A0A0R0M9S4"/>
<dbReference type="Proteomes" id="UP000051530">
    <property type="component" value="Unassembled WGS sequence"/>
</dbReference>
<gene>
    <name evidence="1" type="ORF">M153_5000024969</name>
</gene>
<sequence length="162" mass="18690">MRDFIIGYNSEQIEQCLENLLNLVFNRSIGCTPHELHFKKNGLGESIEVSPQIYARANEITQSQILYDKNIRKNKKEVCDIKIGDLIFVKASRGSKQSILWKGPYQVLETNLKSNGLKIQIEKNRNHGSMHKIVLFGGAECRNQIFIKIDYDNQCLKCHCFE</sequence>
<evidence type="ECO:0008006" key="3">
    <source>
        <dbReference type="Google" id="ProtNLM"/>
    </source>
</evidence>
<dbReference type="VEuPathDB" id="MicrosporidiaDB:M153_5000024969"/>
<proteinExistence type="predicted"/>
<name>A0A0R0M9S4_9MICR</name>
<evidence type="ECO:0000313" key="1">
    <source>
        <dbReference type="EMBL" id="KRH95035.1"/>
    </source>
</evidence>
<dbReference type="EMBL" id="LGUB01000009">
    <property type="protein sequence ID" value="KRH95035.1"/>
    <property type="molecule type" value="Genomic_DNA"/>
</dbReference>
<accession>A0A0R0M9S4</accession>